<accession>A0ABU7W067</accession>
<evidence type="ECO:0008006" key="3">
    <source>
        <dbReference type="Google" id="ProtNLM"/>
    </source>
</evidence>
<proteinExistence type="predicted"/>
<comment type="caution">
    <text evidence="1">The sequence shown here is derived from an EMBL/GenBank/DDBJ whole genome shotgun (WGS) entry which is preliminary data.</text>
</comment>
<name>A0ABU7W067_9FLAO</name>
<sequence length="293" mass="34770">MKKINILILLLIPIVGFSQNDYLSEYQKAESLLQTNEIDSAFVKFNELEKSLPKNDTLYEYALWYKVGTATHLQEINRFQENFGKSLEYAKEALDGIEKGIEIFDEEFAKRKYFMIKNIIVSHYGLGNFEEGKKWKKKMYEARENDMLPEGIDEFFNYDFFKFEDKNIWGYEWYAELPKDRFSSSFTKVVYYIYSTNPDGSDKDQLYRLHVLMFHGNNENFDYVMDKRLETATEDVSGTLYAYTYKEDIDFEKLKNDVKEVLKGNLEPDTKRTTTKDKDGKVKVDIKMKNKKH</sequence>
<keyword evidence="2" id="KW-1185">Reference proteome</keyword>
<dbReference type="EMBL" id="JAZHOU010000001">
    <property type="protein sequence ID" value="MEF3077383.1"/>
    <property type="molecule type" value="Genomic_DNA"/>
</dbReference>
<reference evidence="1 2" key="1">
    <citation type="submission" date="2024-02" db="EMBL/GenBank/DDBJ databases">
        <title>Winogradskyella poriferorum JCM 12885.</title>
        <authorList>
            <person name="Zhang D.-F."/>
            <person name="Fu Z.-Y."/>
        </authorList>
    </citation>
    <scope>NUCLEOTIDE SEQUENCE [LARGE SCALE GENOMIC DNA]</scope>
    <source>
        <strain evidence="1 2">JCM 12885</strain>
    </source>
</reference>
<gene>
    <name evidence="1" type="ORF">V1468_00070</name>
</gene>
<dbReference type="Proteomes" id="UP001356704">
    <property type="component" value="Unassembled WGS sequence"/>
</dbReference>
<evidence type="ECO:0000313" key="2">
    <source>
        <dbReference type="Proteomes" id="UP001356704"/>
    </source>
</evidence>
<dbReference type="RefSeq" id="WP_331808226.1">
    <property type="nucleotide sequence ID" value="NZ_JAZHOU010000001.1"/>
</dbReference>
<organism evidence="1 2">
    <name type="scientific">Winogradskyella poriferorum</name>
    <dbReference type="NCBI Taxonomy" id="307627"/>
    <lineage>
        <taxon>Bacteria</taxon>
        <taxon>Pseudomonadati</taxon>
        <taxon>Bacteroidota</taxon>
        <taxon>Flavobacteriia</taxon>
        <taxon>Flavobacteriales</taxon>
        <taxon>Flavobacteriaceae</taxon>
        <taxon>Winogradskyella</taxon>
    </lineage>
</organism>
<evidence type="ECO:0000313" key="1">
    <source>
        <dbReference type="EMBL" id="MEF3077383.1"/>
    </source>
</evidence>
<protein>
    <recommendedName>
        <fullName evidence="3">Tetratricopeptide repeat protein</fullName>
    </recommendedName>
</protein>